<keyword evidence="4" id="KW-1185">Reference proteome</keyword>
<dbReference type="VEuPathDB" id="FungiDB:AAP_03149"/>
<dbReference type="OrthoDB" id="4367135at2759"/>
<evidence type="ECO:0000313" key="3">
    <source>
        <dbReference type="EMBL" id="KZZ91930.1"/>
    </source>
</evidence>
<protein>
    <submittedName>
        <fullName evidence="3">Transcription factor AFT</fullName>
    </submittedName>
</protein>
<feature type="region of interest" description="Disordered" evidence="1">
    <location>
        <begin position="43"/>
        <end position="64"/>
    </location>
</feature>
<gene>
    <name evidence="3" type="ORF">AAP_03149</name>
</gene>
<feature type="region of interest" description="Disordered" evidence="1">
    <location>
        <begin position="1"/>
        <end position="28"/>
    </location>
</feature>
<comment type="caution">
    <text evidence="3">The sequence shown here is derived from an EMBL/GenBank/DDBJ whole genome shotgun (WGS) entry which is preliminary data.</text>
</comment>
<dbReference type="GO" id="GO:0045944">
    <property type="term" value="P:positive regulation of transcription by RNA polymerase II"/>
    <property type="evidence" value="ECO:0007669"/>
    <property type="project" value="InterPro"/>
</dbReference>
<dbReference type="AlphaFoldDB" id="A0A166NRN8"/>
<evidence type="ECO:0000313" key="4">
    <source>
        <dbReference type="Proteomes" id="UP000242877"/>
    </source>
</evidence>
<name>A0A166NRN8_9EURO</name>
<dbReference type="PANTHER" id="PTHR47718">
    <property type="entry name" value="OS01G0519700 PROTEIN"/>
    <property type="match status" value="1"/>
</dbReference>
<feature type="compositionally biased region" description="Basic and acidic residues" evidence="1">
    <location>
        <begin position="16"/>
        <end position="28"/>
    </location>
</feature>
<dbReference type="GO" id="GO:0000981">
    <property type="term" value="F:DNA-binding transcription factor activity, RNA polymerase II-specific"/>
    <property type="evidence" value="ECO:0007669"/>
    <property type="project" value="InterPro"/>
</dbReference>
<sequence length="511" mass="58104">MSKLLVQATPAPSFEGDTHYGEASDTDHDAEFDRHYQTFERDEYGDIDNSASNRDINVNPEEDGEQDNNLYLLSHCGDLNLLTSVSWRVDDDLVDPATNACDEALKMAEAALFAEAKIGGFALARRSSVRDDRHETVGFCHVEYECAQGQAKTERSRHCINCPYKVSLNFSWKNKNWTLHVKDSTHNHRRSDVSRFAVFRRWDRKKFCLLFTTQVMLYMTMSNLTAAQAALNVMDEVRFYGLNIQVYAQDIRNGALQVKAADRGALTDTQMLIRKLDGDSDVIYRARYENEDGTGRLLTLVWTNTWAVQQWKKNFEVIIMDNTYKTNRFNRPLMQVAGVMSGHESFNIGWAVMVEETEGEFSCVFGMSKRMSHIIPKRKWNGSLDGTVIGQTVGGVGSQTRDEGSHITEEDRAARSAVVVPRLRRPAELSGMEETRLTHVAAALLAGPDRRARSVRERAVQMDRGEEGREQRAVEGNADDFLLAWEACAYAETEVMFNDRWNRLITQYETL</sequence>
<accession>A0A166NRN8</accession>
<dbReference type="Pfam" id="PF08731">
    <property type="entry name" value="AFT"/>
    <property type="match status" value="1"/>
</dbReference>
<dbReference type="GO" id="GO:0010106">
    <property type="term" value="P:cellular response to iron ion starvation"/>
    <property type="evidence" value="ECO:0007669"/>
    <property type="project" value="InterPro"/>
</dbReference>
<dbReference type="EMBL" id="AZGZ01000012">
    <property type="protein sequence ID" value="KZZ91930.1"/>
    <property type="molecule type" value="Genomic_DNA"/>
</dbReference>
<proteinExistence type="predicted"/>
<dbReference type="Proteomes" id="UP000242877">
    <property type="component" value="Unassembled WGS sequence"/>
</dbReference>
<evidence type="ECO:0000256" key="1">
    <source>
        <dbReference type="SAM" id="MobiDB-lite"/>
    </source>
</evidence>
<dbReference type="Pfam" id="PF10551">
    <property type="entry name" value="MULE"/>
    <property type="match status" value="1"/>
</dbReference>
<organism evidence="3 4">
    <name type="scientific">Ascosphaera apis ARSEF 7405</name>
    <dbReference type="NCBI Taxonomy" id="392613"/>
    <lineage>
        <taxon>Eukaryota</taxon>
        <taxon>Fungi</taxon>
        <taxon>Dikarya</taxon>
        <taxon>Ascomycota</taxon>
        <taxon>Pezizomycotina</taxon>
        <taxon>Eurotiomycetes</taxon>
        <taxon>Eurotiomycetidae</taxon>
        <taxon>Onygenales</taxon>
        <taxon>Ascosphaeraceae</taxon>
        <taxon>Ascosphaera</taxon>
    </lineage>
</organism>
<feature type="domain" description="MULE transposase" evidence="2">
    <location>
        <begin position="317"/>
        <end position="371"/>
    </location>
</feature>
<dbReference type="InterPro" id="IPR018289">
    <property type="entry name" value="MULE_transposase_dom"/>
</dbReference>
<evidence type="ECO:0000259" key="2">
    <source>
        <dbReference type="Pfam" id="PF10551"/>
    </source>
</evidence>
<dbReference type="InterPro" id="IPR014842">
    <property type="entry name" value="AFT"/>
</dbReference>
<reference evidence="3 4" key="1">
    <citation type="journal article" date="2016" name="Genome Biol. Evol.">
        <title>Divergent and convergent evolution of fungal pathogenicity.</title>
        <authorList>
            <person name="Shang Y."/>
            <person name="Xiao G."/>
            <person name="Zheng P."/>
            <person name="Cen K."/>
            <person name="Zhan S."/>
            <person name="Wang C."/>
        </authorList>
    </citation>
    <scope>NUCLEOTIDE SEQUENCE [LARGE SCALE GENOMIC DNA]</scope>
    <source>
        <strain evidence="3 4">ARSEF 7405</strain>
    </source>
</reference>